<dbReference type="AlphaFoldDB" id="A0A7X1NU00"/>
<dbReference type="SUPFAM" id="SSF51735">
    <property type="entry name" value="NAD(P)-binding Rossmann-fold domains"/>
    <property type="match status" value="1"/>
</dbReference>
<dbReference type="PRINTS" id="PR00081">
    <property type="entry name" value="GDHRDH"/>
</dbReference>
<dbReference type="Gene3D" id="3.40.50.720">
    <property type="entry name" value="NAD(P)-binding Rossmann-like Domain"/>
    <property type="match status" value="1"/>
</dbReference>
<dbReference type="InterPro" id="IPR002347">
    <property type="entry name" value="SDR_fam"/>
</dbReference>
<dbReference type="Proteomes" id="UP000484842">
    <property type="component" value="Unassembled WGS sequence"/>
</dbReference>
<protein>
    <submittedName>
        <fullName evidence="4">SDR family NAD(P)-dependent oxidoreductase</fullName>
    </submittedName>
</protein>
<dbReference type="RefSeq" id="WP_152868386.1">
    <property type="nucleotide sequence ID" value="NZ_WBSL01000001.1"/>
</dbReference>
<dbReference type="InterPro" id="IPR036291">
    <property type="entry name" value="NAD(P)-bd_dom_sf"/>
</dbReference>
<keyword evidence="5" id="KW-1185">Reference proteome</keyword>
<gene>
    <name evidence="4" type="ORF">F8S09_01690</name>
</gene>
<dbReference type="Pfam" id="PF00106">
    <property type="entry name" value="adh_short"/>
    <property type="match status" value="1"/>
</dbReference>
<dbReference type="PANTHER" id="PTHR44196">
    <property type="entry name" value="DEHYDROGENASE/REDUCTASE SDR FAMILY MEMBER 7B"/>
    <property type="match status" value="1"/>
</dbReference>
<proteinExistence type="inferred from homology"/>
<dbReference type="PANTHER" id="PTHR44196:SF1">
    <property type="entry name" value="DEHYDROGENASE_REDUCTASE SDR FAMILY MEMBER 7B"/>
    <property type="match status" value="1"/>
</dbReference>
<dbReference type="InterPro" id="IPR057326">
    <property type="entry name" value="KR_dom"/>
</dbReference>
<dbReference type="SMART" id="SM00822">
    <property type="entry name" value="PKS_KR"/>
    <property type="match status" value="1"/>
</dbReference>
<sequence>MSLSRLLLSPPACRDPEALRAAVAGRPVLVTGASSGIGEAAARQLGAAGAEVLLLARRAERLEEVAADICARGGRAHVYPADLADPEAVRAVAARIGAEHPDLWAVVSNAGKSVRRPALEGAARDDLGRLLAVNFSGPAALLLGLLPGLVRRGGVIVNVSSVSARHVGAPRWGAYQGSKAGFDLWLHALGTEVRGQGVRVASVYLPLVQTPMSAPTRAYRFLPALSADEAAHAALLPLVRPVLRVAPWWLRPVEVAGLLAPGLLASGLARLEEAERRWSRR</sequence>
<dbReference type="GO" id="GO:0016020">
    <property type="term" value="C:membrane"/>
    <property type="evidence" value="ECO:0007669"/>
    <property type="project" value="TreeGrafter"/>
</dbReference>
<dbReference type="CDD" id="cd05233">
    <property type="entry name" value="SDR_c"/>
    <property type="match status" value="1"/>
</dbReference>
<organism evidence="4 5">
    <name type="scientific">Deinococcus terrestris</name>
    <dbReference type="NCBI Taxonomy" id="2651870"/>
    <lineage>
        <taxon>Bacteria</taxon>
        <taxon>Thermotogati</taxon>
        <taxon>Deinococcota</taxon>
        <taxon>Deinococci</taxon>
        <taxon>Deinococcales</taxon>
        <taxon>Deinococcaceae</taxon>
        <taxon>Deinococcus</taxon>
    </lineage>
</organism>
<accession>A0A7X1NU00</accession>
<evidence type="ECO:0000256" key="1">
    <source>
        <dbReference type="ARBA" id="ARBA00006484"/>
    </source>
</evidence>
<evidence type="ECO:0000256" key="2">
    <source>
        <dbReference type="ARBA" id="ARBA00023002"/>
    </source>
</evidence>
<feature type="domain" description="Ketoreductase" evidence="3">
    <location>
        <begin position="26"/>
        <end position="211"/>
    </location>
</feature>
<comment type="caution">
    <text evidence="4">The sequence shown here is derived from an EMBL/GenBank/DDBJ whole genome shotgun (WGS) entry which is preliminary data.</text>
</comment>
<evidence type="ECO:0000313" key="5">
    <source>
        <dbReference type="Proteomes" id="UP000484842"/>
    </source>
</evidence>
<comment type="similarity">
    <text evidence="1">Belongs to the short-chain dehydrogenases/reductases (SDR) family.</text>
</comment>
<evidence type="ECO:0000313" key="4">
    <source>
        <dbReference type="EMBL" id="MPY65406.1"/>
    </source>
</evidence>
<name>A0A7X1NU00_9DEIO</name>
<reference evidence="4 5" key="1">
    <citation type="submission" date="2019-10" db="EMBL/GenBank/DDBJ databases">
        <title>Deinococcus sp. isolated from soil.</title>
        <authorList>
            <person name="Li Y."/>
            <person name="Wang J."/>
        </authorList>
    </citation>
    <scope>NUCLEOTIDE SEQUENCE [LARGE SCALE GENOMIC DNA]</scope>
    <source>
        <strain evidence="4 5">SDU3-2</strain>
    </source>
</reference>
<dbReference type="GO" id="GO:0016491">
    <property type="term" value="F:oxidoreductase activity"/>
    <property type="evidence" value="ECO:0007669"/>
    <property type="project" value="UniProtKB-KW"/>
</dbReference>
<keyword evidence="2" id="KW-0560">Oxidoreductase</keyword>
<evidence type="ECO:0000259" key="3">
    <source>
        <dbReference type="SMART" id="SM00822"/>
    </source>
</evidence>
<dbReference type="EMBL" id="WBSL01000001">
    <property type="protein sequence ID" value="MPY65406.1"/>
    <property type="molecule type" value="Genomic_DNA"/>
</dbReference>